<evidence type="ECO:0000259" key="7">
    <source>
        <dbReference type="Pfam" id="PF15297"/>
    </source>
</evidence>
<evidence type="ECO:0000256" key="1">
    <source>
        <dbReference type="ARBA" id="ARBA00004245"/>
    </source>
</evidence>
<dbReference type="GeneID" id="109467811"/>
<dbReference type="GO" id="GO:0005829">
    <property type="term" value="C:cytosol"/>
    <property type="evidence" value="ECO:0007669"/>
    <property type="project" value="TreeGrafter"/>
</dbReference>
<comment type="subcellular location">
    <subcellularLocation>
        <location evidence="1">Cytoplasm</location>
        <location evidence="1">Cytoskeleton</location>
    </subcellularLocation>
</comment>
<dbReference type="OrthoDB" id="9945093at2759"/>
<dbReference type="InterPro" id="IPR052855">
    <property type="entry name" value="CKAP2-like"/>
</dbReference>
<protein>
    <submittedName>
        <fullName evidence="9">Uncharacterized protein LOC109467811 isoform X1</fullName>
    </submittedName>
</protein>
<evidence type="ECO:0000313" key="9">
    <source>
        <dbReference type="RefSeq" id="XP_019621435.1"/>
    </source>
</evidence>
<feature type="domain" description="Cytoskeleton-associated protein 2 C-terminal" evidence="7">
    <location>
        <begin position="370"/>
        <end position="528"/>
    </location>
</feature>
<evidence type="ECO:0000256" key="3">
    <source>
        <dbReference type="ARBA" id="ARBA00022490"/>
    </source>
</evidence>
<feature type="compositionally biased region" description="Polar residues" evidence="6">
    <location>
        <begin position="110"/>
        <end position="120"/>
    </location>
</feature>
<feature type="compositionally biased region" description="Basic and acidic residues" evidence="6">
    <location>
        <begin position="79"/>
        <end position="100"/>
    </location>
</feature>
<keyword evidence="5" id="KW-0206">Cytoskeleton</keyword>
<feature type="domain" description="Cytoskeleton-associated protein 2 C-terminal" evidence="7">
    <location>
        <begin position="603"/>
        <end position="649"/>
    </location>
</feature>
<evidence type="ECO:0000256" key="2">
    <source>
        <dbReference type="ARBA" id="ARBA00009468"/>
    </source>
</evidence>
<name>A0A6P4XXS1_BRABE</name>
<reference evidence="9" key="1">
    <citation type="submission" date="2025-08" db="UniProtKB">
        <authorList>
            <consortium name="RefSeq"/>
        </authorList>
    </citation>
    <scope>IDENTIFICATION</scope>
    <source>
        <tissue evidence="9">Gonad</tissue>
    </source>
</reference>
<dbReference type="Proteomes" id="UP000515135">
    <property type="component" value="Unplaced"/>
</dbReference>
<evidence type="ECO:0000256" key="4">
    <source>
        <dbReference type="ARBA" id="ARBA00022553"/>
    </source>
</evidence>
<dbReference type="KEGG" id="bbel:109467811"/>
<gene>
    <name evidence="9" type="primary">LOC109467811</name>
</gene>
<dbReference type="PANTHER" id="PTHR47078">
    <property type="entry name" value="CYTOSKELETON-ASSOCIATED PROTEIN 2-LIKE"/>
    <property type="match status" value="1"/>
</dbReference>
<keyword evidence="8" id="KW-1185">Reference proteome</keyword>
<keyword evidence="3" id="KW-0963">Cytoplasm</keyword>
<evidence type="ECO:0000313" key="8">
    <source>
        <dbReference type="Proteomes" id="UP000515135"/>
    </source>
</evidence>
<comment type="similarity">
    <text evidence="2">Belongs to the CKAP2 family.</text>
</comment>
<dbReference type="RefSeq" id="XP_019621435.1">
    <property type="nucleotide sequence ID" value="XM_019765876.1"/>
</dbReference>
<dbReference type="Pfam" id="PF15297">
    <property type="entry name" value="CKAP2_C"/>
    <property type="match status" value="2"/>
</dbReference>
<feature type="compositionally biased region" description="Basic residues" evidence="6">
    <location>
        <begin position="124"/>
        <end position="137"/>
    </location>
</feature>
<proteinExistence type="inferred from homology"/>
<feature type="compositionally biased region" description="Basic and acidic residues" evidence="6">
    <location>
        <begin position="1"/>
        <end position="28"/>
    </location>
</feature>
<feature type="region of interest" description="Disordered" evidence="6">
    <location>
        <begin position="1"/>
        <end position="161"/>
    </location>
</feature>
<organism evidence="8 9">
    <name type="scientific">Branchiostoma belcheri</name>
    <name type="common">Amphioxus</name>
    <dbReference type="NCBI Taxonomy" id="7741"/>
    <lineage>
        <taxon>Eukaryota</taxon>
        <taxon>Metazoa</taxon>
        <taxon>Chordata</taxon>
        <taxon>Cephalochordata</taxon>
        <taxon>Leptocardii</taxon>
        <taxon>Amphioxiformes</taxon>
        <taxon>Branchiostomatidae</taxon>
        <taxon>Branchiostoma</taxon>
    </lineage>
</organism>
<evidence type="ECO:0000256" key="6">
    <source>
        <dbReference type="SAM" id="MobiDB-lite"/>
    </source>
</evidence>
<dbReference type="GO" id="GO:0005813">
    <property type="term" value="C:centrosome"/>
    <property type="evidence" value="ECO:0007669"/>
    <property type="project" value="TreeGrafter"/>
</dbReference>
<dbReference type="AlphaFoldDB" id="A0A6P4XXS1"/>
<dbReference type="PANTHER" id="PTHR47078:SF1">
    <property type="entry name" value="CYTOSKELETON-ASSOCIATED PROTEIN 2-LIKE"/>
    <property type="match status" value="1"/>
</dbReference>
<accession>A0A6P4XXS1</accession>
<dbReference type="GO" id="GO:0072686">
    <property type="term" value="C:mitotic spindle"/>
    <property type="evidence" value="ECO:0007669"/>
    <property type="project" value="TreeGrafter"/>
</dbReference>
<dbReference type="InterPro" id="IPR029197">
    <property type="entry name" value="CKAP2_C"/>
</dbReference>
<evidence type="ECO:0000256" key="5">
    <source>
        <dbReference type="ARBA" id="ARBA00023212"/>
    </source>
</evidence>
<keyword evidence="4" id="KW-0597">Phosphoprotein</keyword>
<sequence length="666" mass="74235">MAEKEGTNSKSAAELRLEQLQKWREARGRQHKPGREPLTPGIIQHGTKANLPPSRTTSTKKSSAVKRKQKENAAQEDSYLERFEQWRSEKKKKQERESTSKRPPWRPCSASKTNLLSQPLTRCCNHHHGATTRSRKRLAMDAGAAAGPGAQNSAKDQDNQKLHIEDNQEVMPLAHNDVDNTAELQPLENVDIEFNQDNLAKFGNDGDNHEDPENMKELQPPVNNMENNQDNFKEFDPEVIPQLGILENNQEDIPVEEEEEEDGAQPNHMATEHDLSQDMKQVTFEEQFTELSSPGAEDLTDDTTALPPHPDALNVPETETAANTAVTPLIHVTDGEAGLNMENGTDSQEDDDDLDIIAAAAAVPKKMSMRQKLEQWLKEKGKTPSRFNSILTFRTPAPGSARRKLRKRRSAAPFWPGLEHAGKEEEHAGKDIVTLELEAIFRECMSAIDEGYPSDNISGILDTVFSSIPQCVQHSQYWLCRARLAEAQGDDHRVVSMFEMAVTAHAEPYEDIKDALTAFVLRKEAELSQSPQAPEDIDGIDHVQPTVLFKTPRRRSAFPRLDQGAAFDSSMKMYSVTPLFRRAHGVLRKAAAVPVAKVAPIVVTPVRRSARIHRASALHPPALREHDPCVSSLADVAEDEFVLRANKALVRESSVVNSDDSVLRCP</sequence>